<evidence type="ECO:0000256" key="2">
    <source>
        <dbReference type="SAM" id="Phobius"/>
    </source>
</evidence>
<feature type="transmembrane region" description="Helical" evidence="2">
    <location>
        <begin position="206"/>
        <end position="225"/>
    </location>
</feature>
<dbReference type="EMBL" id="MU865987">
    <property type="protein sequence ID" value="KAK4443739.1"/>
    <property type="molecule type" value="Genomic_DNA"/>
</dbReference>
<keyword evidence="3" id="KW-0732">Signal</keyword>
<feature type="transmembrane region" description="Helical" evidence="2">
    <location>
        <begin position="34"/>
        <end position="59"/>
    </location>
</feature>
<dbReference type="AlphaFoldDB" id="A0AAV9G6L1"/>
<reference evidence="4" key="1">
    <citation type="journal article" date="2023" name="Mol. Phylogenet. Evol.">
        <title>Genome-scale phylogeny and comparative genomics of the fungal order Sordariales.</title>
        <authorList>
            <person name="Hensen N."/>
            <person name="Bonometti L."/>
            <person name="Westerberg I."/>
            <person name="Brannstrom I.O."/>
            <person name="Guillou S."/>
            <person name="Cros-Aarteil S."/>
            <person name="Calhoun S."/>
            <person name="Haridas S."/>
            <person name="Kuo A."/>
            <person name="Mondo S."/>
            <person name="Pangilinan J."/>
            <person name="Riley R."/>
            <person name="LaButti K."/>
            <person name="Andreopoulos B."/>
            <person name="Lipzen A."/>
            <person name="Chen C."/>
            <person name="Yan M."/>
            <person name="Daum C."/>
            <person name="Ng V."/>
            <person name="Clum A."/>
            <person name="Steindorff A."/>
            <person name="Ohm R.A."/>
            <person name="Martin F."/>
            <person name="Silar P."/>
            <person name="Natvig D.O."/>
            <person name="Lalanne C."/>
            <person name="Gautier V."/>
            <person name="Ament-Velasquez S.L."/>
            <person name="Kruys A."/>
            <person name="Hutchinson M.I."/>
            <person name="Powell A.J."/>
            <person name="Barry K."/>
            <person name="Miller A.N."/>
            <person name="Grigoriev I.V."/>
            <person name="Debuchy R."/>
            <person name="Gladieux P."/>
            <person name="Hiltunen Thoren M."/>
            <person name="Johannesson H."/>
        </authorList>
    </citation>
    <scope>NUCLEOTIDE SEQUENCE</scope>
    <source>
        <strain evidence="4">PSN243</strain>
    </source>
</reference>
<proteinExistence type="predicted"/>
<gene>
    <name evidence="4" type="ORF">QBC34DRAFT_361437</name>
</gene>
<sequence length="502" mass="55252">MLRNNLLAAIGFIELANAADFPANVWNEAPLPLHAVILMALGGILAFCVLPFVIGDAVLSYRNVLCLREERKYLEKRKQSLDGPNDGAELDFIDCLLQVNFREQGTEWVDRVGMDAILGVGAFIVGIGTFMAIGGENPHIHTASDLLTGYIGNSPCALYGLVNLAWSAFIWIRANRQTRGSHVIENANRDASIQGLLELRAKEFKLHGFISGAMGLFAAAASLLTYTHWQAYIALAVCLAMSVWLNRFWRLKLGYDRPLLQRDREVVFYGEDITDALKYTMHWSAMVEAEMKRPSNRDLLGVLQPTIGSPPEMITFLRRHHLFEEFCLELCSQVSHEARLFGIQDGGSRKIQADHLLDLASEDEAIKNMIEKLAKEVIREAAPTCFHYQQRWLLEALGCCLTMSNGDTDNLTRSVSRKHESSLAHDARPASLSSGLEHGPRPGSSSSSPSPAPLSSSLSHSTCPGFPCSSLAHDNDPRTPSTSLAHDSRPVSPFSCLPARGG</sequence>
<protein>
    <recommendedName>
        <fullName evidence="6">Integral membrane protein</fullName>
    </recommendedName>
</protein>
<feature type="compositionally biased region" description="Basic and acidic residues" evidence="1">
    <location>
        <begin position="417"/>
        <end position="428"/>
    </location>
</feature>
<evidence type="ECO:0000313" key="4">
    <source>
        <dbReference type="EMBL" id="KAK4443739.1"/>
    </source>
</evidence>
<accession>A0AAV9G6L1</accession>
<reference evidence="4" key="2">
    <citation type="submission" date="2023-05" db="EMBL/GenBank/DDBJ databases">
        <authorList>
            <consortium name="Lawrence Berkeley National Laboratory"/>
            <person name="Steindorff A."/>
            <person name="Hensen N."/>
            <person name="Bonometti L."/>
            <person name="Westerberg I."/>
            <person name="Brannstrom I.O."/>
            <person name="Guillou S."/>
            <person name="Cros-Aarteil S."/>
            <person name="Calhoun S."/>
            <person name="Haridas S."/>
            <person name="Kuo A."/>
            <person name="Mondo S."/>
            <person name="Pangilinan J."/>
            <person name="Riley R."/>
            <person name="Labutti K."/>
            <person name="Andreopoulos B."/>
            <person name="Lipzen A."/>
            <person name="Chen C."/>
            <person name="Yanf M."/>
            <person name="Daum C."/>
            <person name="Ng V."/>
            <person name="Clum A."/>
            <person name="Ohm R."/>
            <person name="Martin F."/>
            <person name="Silar P."/>
            <person name="Natvig D."/>
            <person name="Lalanne C."/>
            <person name="Gautier V."/>
            <person name="Ament-Velasquez S.L."/>
            <person name="Kruys A."/>
            <person name="Hutchinson M.I."/>
            <person name="Powell A.J."/>
            <person name="Barry K."/>
            <person name="Miller A.N."/>
            <person name="Grigoriev I.V."/>
            <person name="Debuchy R."/>
            <person name="Gladieux P."/>
            <person name="Thoren M.H."/>
            <person name="Johannesson H."/>
        </authorList>
    </citation>
    <scope>NUCLEOTIDE SEQUENCE</scope>
    <source>
        <strain evidence="4">PSN243</strain>
    </source>
</reference>
<feature type="compositionally biased region" description="Low complexity" evidence="1">
    <location>
        <begin position="441"/>
        <end position="461"/>
    </location>
</feature>
<evidence type="ECO:0000256" key="3">
    <source>
        <dbReference type="SAM" id="SignalP"/>
    </source>
</evidence>
<feature type="region of interest" description="Disordered" evidence="1">
    <location>
        <begin position="410"/>
        <end position="502"/>
    </location>
</feature>
<dbReference type="Proteomes" id="UP001321760">
    <property type="component" value="Unassembled WGS sequence"/>
</dbReference>
<feature type="transmembrane region" description="Helical" evidence="2">
    <location>
        <begin position="147"/>
        <end position="172"/>
    </location>
</feature>
<name>A0AAV9G6L1_9PEZI</name>
<evidence type="ECO:0008006" key="6">
    <source>
        <dbReference type="Google" id="ProtNLM"/>
    </source>
</evidence>
<keyword evidence="5" id="KW-1185">Reference proteome</keyword>
<evidence type="ECO:0000256" key="1">
    <source>
        <dbReference type="SAM" id="MobiDB-lite"/>
    </source>
</evidence>
<feature type="chain" id="PRO_5043575098" description="Integral membrane protein" evidence="3">
    <location>
        <begin position="19"/>
        <end position="502"/>
    </location>
</feature>
<evidence type="ECO:0000313" key="5">
    <source>
        <dbReference type="Proteomes" id="UP001321760"/>
    </source>
</evidence>
<feature type="signal peptide" evidence="3">
    <location>
        <begin position="1"/>
        <end position="18"/>
    </location>
</feature>
<keyword evidence="2" id="KW-1133">Transmembrane helix</keyword>
<organism evidence="4 5">
    <name type="scientific">Podospora aff. communis PSN243</name>
    <dbReference type="NCBI Taxonomy" id="3040156"/>
    <lineage>
        <taxon>Eukaryota</taxon>
        <taxon>Fungi</taxon>
        <taxon>Dikarya</taxon>
        <taxon>Ascomycota</taxon>
        <taxon>Pezizomycotina</taxon>
        <taxon>Sordariomycetes</taxon>
        <taxon>Sordariomycetidae</taxon>
        <taxon>Sordariales</taxon>
        <taxon>Podosporaceae</taxon>
        <taxon>Podospora</taxon>
    </lineage>
</organism>
<comment type="caution">
    <text evidence="4">The sequence shown here is derived from an EMBL/GenBank/DDBJ whole genome shotgun (WGS) entry which is preliminary data.</text>
</comment>
<feature type="transmembrane region" description="Helical" evidence="2">
    <location>
        <begin position="116"/>
        <end position="135"/>
    </location>
</feature>
<keyword evidence="2" id="KW-0472">Membrane</keyword>
<keyword evidence="2" id="KW-0812">Transmembrane</keyword>